<keyword evidence="2" id="KW-1185">Reference proteome</keyword>
<protein>
    <submittedName>
        <fullName evidence="1">Uncharacterized protein</fullName>
    </submittedName>
</protein>
<dbReference type="AlphaFoldDB" id="A0A4Y8KQK5"/>
<evidence type="ECO:0000313" key="1">
    <source>
        <dbReference type="EMBL" id="TFD78826.1"/>
    </source>
</evidence>
<dbReference type="EMBL" id="SOHQ01000027">
    <property type="protein sequence ID" value="TFD78826.1"/>
    <property type="molecule type" value="Genomic_DNA"/>
</dbReference>
<name>A0A4Y8KQK5_9MICO</name>
<reference evidence="1 2" key="1">
    <citation type="submission" date="2019-03" db="EMBL/GenBank/DDBJ databases">
        <title>Genomics of glacier-inhabiting Cryobacterium strains.</title>
        <authorList>
            <person name="Liu Q."/>
            <person name="Xin Y.-H."/>
        </authorList>
    </citation>
    <scope>NUCLEOTIDE SEQUENCE [LARGE SCALE GENOMIC DNA]</scope>
    <source>
        <strain evidence="1 2">CGMCC 1.4292</strain>
    </source>
</reference>
<evidence type="ECO:0000313" key="2">
    <source>
        <dbReference type="Proteomes" id="UP000298218"/>
    </source>
</evidence>
<proteinExistence type="predicted"/>
<comment type="caution">
    <text evidence="1">The sequence shown here is derived from an EMBL/GenBank/DDBJ whole genome shotgun (WGS) entry which is preliminary data.</text>
</comment>
<dbReference type="OrthoDB" id="5120909at2"/>
<accession>A0A4Y8KQK5</accession>
<organism evidence="1 2">
    <name type="scientific">Cryobacterium psychrophilum</name>
    <dbReference type="NCBI Taxonomy" id="41988"/>
    <lineage>
        <taxon>Bacteria</taxon>
        <taxon>Bacillati</taxon>
        <taxon>Actinomycetota</taxon>
        <taxon>Actinomycetes</taxon>
        <taxon>Micrococcales</taxon>
        <taxon>Microbacteriaceae</taxon>
        <taxon>Cryobacterium</taxon>
    </lineage>
</organism>
<sequence>MKRITYDGGSIVTSNAITTALLDYITSVSDTDNSVTVAVTVLDENDDTSVHTLVLSPDSQFGVDDVDGMMEEEESARFPLPELPIIGIIGTVETNGDAGRTAKDINLLTSEIENGLGQ</sequence>
<dbReference type="Proteomes" id="UP000298218">
    <property type="component" value="Unassembled WGS sequence"/>
</dbReference>
<dbReference type="RefSeq" id="WP_134174550.1">
    <property type="nucleotide sequence ID" value="NZ_SODI01000001.1"/>
</dbReference>
<gene>
    <name evidence="1" type="ORF">E3T53_08515</name>
</gene>